<dbReference type="EMBL" id="SPUK01000010">
    <property type="protein sequence ID" value="TQV94369.1"/>
    <property type="molecule type" value="Genomic_DNA"/>
</dbReference>
<dbReference type="Proteomes" id="UP000315783">
    <property type="component" value="Unassembled WGS sequence"/>
</dbReference>
<organism evidence="2 3">
    <name type="scientific">Cordyceps javanica</name>
    <dbReference type="NCBI Taxonomy" id="43265"/>
    <lineage>
        <taxon>Eukaryota</taxon>
        <taxon>Fungi</taxon>
        <taxon>Dikarya</taxon>
        <taxon>Ascomycota</taxon>
        <taxon>Pezizomycotina</taxon>
        <taxon>Sordariomycetes</taxon>
        <taxon>Hypocreomycetidae</taxon>
        <taxon>Hypocreales</taxon>
        <taxon>Cordycipitaceae</taxon>
        <taxon>Cordyceps</taxon>
    </lineage>
</organism>
<name>A0A545UY44_9HYPO</name>
<feature type="region of interest" description="Disordered" evidence="1">
    <location>
        <begin position="75"/>
        <end position="107"/>
    </location>
</feature>
<protein>
    <submittedName>
        <fullName evidence="2">Uncharacterized protein</fullName>
    </submittedName>
</protein>
<keyword evidence="3" id="KW-1185">Reference proteome</keyword>
<reference evidence="2 3" key="1">
    <citation type="journal article" date="2019" name="Appl. Microbiol. Biotechnol.">
        <title>Genome sequence of Isaria javanica and comparative genome analysis insights into family S53 peptidase evolution in fungal entomopathogens.</title>
        <authorList>
            <person name="Lin R."/>
            <person name="Zhang X."/>
            <person name="Xin B."/>
            <person name="Zou M."/>
            <person name="Gao Y."/>
            <person name="Qin F."/>
            <person name="Hu Q."/>
            <person name="Xie B."/>
            <person name="Cheng X."/>
        </authorList>
    </citation>
    <scope>NUCLEOTIDE SEQUENCE [LARGE SCALE GENOMIC DNA]</scope>
    <source>
        <strain evidence="2 3">IJ1G</strain>
    </source>
</reference>
<proteinExistence type="predicted"/>
<evidence type="ECO:0000313" key="3">
    <source>
        <dbReference type="Proteomes" id="UP000315783"/>
    </source>
</evidence>
<sequence>MVVSYPYLSHCTGLFFLLPHHIAGLRARTHPTVRSAEPHSHPATITTINHHHRRHHHRAAPAATGALIRTRALPVRNTNETRAASGIETEREKEPSDQIQYHLSKAQ</sequence>
<accession>A0A545UY44</accession>
<gene>
    <name evidence="2" type="ORF">IF1G_07248</name>
</gene>
<evidence type="ECO:0000256" key="1">
    <source>
        <dbReference type="SAM" id="MobiDB-lite"/>
    </source>
</evidence>
<feature type="compositionally biased region" description="Polar residues" evidence="1">
    <location>
        <begin position="97"/>
        <end position="107"/>
    </location>
</feature>
<evidence type="ECO:0000313" key="2">
    <source>
        <dbReference type="EMBL" id="TQV94369.1"/>
    </source>
</evidence>
<comment type="caution">
    <text evidence="2">The sequence shown here is derived from an EMBL/GenBank/DDBJ whole genome shotgun (WGS) entry which is preliminary data.</text>
</comment>
<dbReference type="AlphaFoldDB" id="A0A545UY44"/>